<proteinExistence type="predicted"/>
<dbReference type="PANTHER" id="PTHR36346">
    <property type="entry name" value="EXPRESSED PROTEIN"/>
    <property type="match status" value="1"/>
</dbReference>
<accession>A0A7N0TEA8</accession>
<feature type="region of interest" description="Disordered" evidence="1">
    <location>
        <begin position="14"/>
        <end position="54"/>
    </location>
</feature>
<protein>
    <submittedName>
        <fullName evidence="2">Uncharacterized protein</fullName>
    </submittedName>
</protein>
<dbReference type="AlphaFoldDB" id="A0A7N0TEA8"/>
<dbReference type="PANTHER" id="PTHR36346:SF2">
    <property type="entry name" value="EXPRESSED PROTEIN"/>
    <property type="match status" value="1"/>
</dbReference>
<sequence>MSAAMVGGWVSQFSKLRERVKPRRPAGAENESEAARKKNNDKPSSPAAGSAVNPVWDSTLSEDAVFMLMDRFAPN</sequence>
<dbReference type="Proteomes" id="UP000594263">
    <property type="component" value="Unplaced"/>
</dbReference>
<keyword evidence="3" id="KW-1185">Reference proteome</keyword>
<organism evidence="2 3">
    <name type="scientific">Kalanchoe fedtschenkoi</name>
    <name type="common">Lavender scallops</name>
    <name type="synonym">South American air plant</name>
    <dbReference type="NCBI Taxonomy" id="63787"/>
    <lineage>
        <taxon>Eukaryota</taxon>
        <taxon>Viridiplantae</taxon>
        <taxon>Streptophyta</taxon>
        <taxon>Embryophyta</taxon>
        <taxon>Tracheophyta</taxon>
        <taxon>Spermatophyta</taxon>
        <taxon>Magnoliopsida</taxon>
        <taxon>eudicotyledons</taxon>
        <taxon>Gunneridae</taxon>
        <taxon>Pentapetalae</taxon>
        <taxon>Saxifragales</taxon>
        <taxon>Crassulaceae</taxon>
        <taxon>Kalanchoe</taxon>
    </lineage>
</organism>
<dbReference type="EnsemblPlants" id="Kaladp0033s0239.1.v1.1">
    <property type="protein sequence ID" value="Kaladp0033s0239.1.v1.1.CDS.1"/>
    <property type="gene ID" value="Kaladp0033s0239.v1.1"/>
</dbReference>
<reference evidence="2" key="1">
    <citation type="submission" date="2021-01" db="UniProtKB">
        <authorList>
            <consortium name="EnsemblPlants"/>
        </authorList>
    </citation>
    <scope>IDENTIFICATION</scope>
</reference>
<evidence type="ECO:0000313" key="3">
    <source>
        <dbReference type="Proteomes" id="UP000594263"/>
    </source>
</evidence>
<evidence type="ECO:0000256" key="1">
    <source>
        <dbReference type="SAM" id="MobiDB-lite"/>
    </source>
</evidence>
<name>A0A7N0TEA8_KALFE</name>
<dbReference type="Gramene" id="Kaladp0033s0239.1.v1.1">
    <property type="protein sequence ID" value="Kaladp0033s0239.1.v1.1.CDS.1"/>
    <property type="gene ID" value="Kaladp0033s0239.v1.1"/>
</dbReference>
<evidence type="ECO:0000313" key="2">
    <source>
        <dbReference type="EnsemblPlants" id="Kaladp0033s0239.1.v1.1.CDS.1"/>
    </source>
</evidence>